<comment type="caution">
    <text evidence="1">The sequence shown here is derived from an EMBL/GenBank/DDBJ whole genome shotgun (WGS) entry which is preliminary data.</text>
</comment>
<dbReference type="OrthoDB" id="2403728at2759"/>
<feature type="non-terminal residue" evidence="1">
    <location>
        <position position="154"/>
    </location>
</feature>
<keyword evidence="2" id="KW-1185">Reference proteome</keyword>
<evidence type="ECO:0000313" key="2">
    <source>
        <dbReference type="Proteomes" id="UP000789759"/>
    </source>
</evidence>
<dbReference type="Proteomes" id="UP000789759">
    <property type="component" value="Unassembled WGS sequence"/>
</dbReference>
<evidence type="ECO:0000313" key="1">
    <source>
        <dbReference type="EMBL" id="CAG8668337.1"/>
    </source>
</evidence>
<sequence length="154" mass="18051">MFIDLKRNKDCIKHHALKIHSIFSHNAACKHVFSILEWYFGKRQTRLSVEHLEIMAQMHSYLVENAKLKLNYIDLNICQKNFLSVFNKIAIFIKDNTDLFSKKDSFSFLEELIIKEDTEEFSEESDNLVKENSTSLEVKNLMTLSSKLELDKSS</sequence>
<gene>
    <name evidence="1" type="ORF">CPELLU_LOCUS10143</name>
</gene>
<dbReference type="AlphaFoldDB" id="A0A9N9H937"/>
<reference evidence="1" key="1">
    <citation type="submission" date="2021-06" db="EMBL/GenBank/DDBJ databases">
        <authorList>
            <person name="Kallberg Y."/>
            <person name="Tangrot J."/>
            <person name="Rosling A."/>
        </authorList>
    </citation>
    <scope>NUCLEOTIDE SEQUENCE</scope>
    <source>
        <strain evidence="1">FL966</strain>
    </source>
</reference>
<protein>
    <submittedName>
        <fullName evidence="1">1088_t:CDS:1</fullName>
    </submittedName>
</protein>
<organism evidence="1 2">
    <name type="scientific">Cetraspora pellucida</name>
    <dbReference type="NCBI Taxonomy" id="1433469"/>
    <lineage>
        <taxon>Eukaryota</taxon>
        <taxon>Fungi</taxon>
        <taxon>Fungi incertae sedis</taxon>
        <taxon>Mucoromycota</taxon>
        <taxon>Glomeromycotina</taxon>
        <taxon>Glomeromycetes</taxon>
        <taxon>Diversisporales</taxon>
        <taxon>Gigasporaceae</taxon>
        <taxon>Cetraspora</taxon>
    </lineage>
</organism>
<dbReference type="EMBL" id="CAJVQA010008211">
    <property type="protein sequence ID" value="CAG8668337.1"/>
    <property type="molecule type" value="Genomic_DNA"/>
</dbReference>
<name>A0A9N9H937_9GLOM</name>
<accession>A0A9N9H937</accession>
<proteinExistence type="predicted"/>